<dbReference type="GO" id="GO:0055130">
    <property type="term" value="P:D-alanine catabolic process"/>
    <property type="evidence" value="ECO:0007669"/>
    <property type="project" value="TreeGrafter"/>
</dbReference>
<keyword evidence="5" id="KW-1185">Reference proteome</keyword>
<dbReference type="RefSeq" id="WP_161138587.1">
    <property type="nucleotide sequence ID" value="NZ_SPKJ01000001.1"/>
</dbReference>
<dbReference type="Gene3D" id="3.50.50.60">
    <property type="entry name" value="FAD/NAD(P)-binding domain"/>
    <property type="match status" value="2"/>
</dbReference>
<evidence type="ECO:0000259" key="3">
    <source>
        <dbReference type="Pfam" id="PF01266"/>
    </source>
</evidence>
<comment type="similarity">
    <text evidence="1">Belongs to the DadA oxidoreductase family.</text>
</comment>
<dbReference type="GO" id="GO:0005886">
    <property type="term" value="C:plasma membrane"/>
    <property type="evidence" value="ECO:0007669"/>
    <property type="project" value="TreeGrafter"/>
</dbReference>
<proteinExistence type="inferred from homology"/>
<gene>
    <name evidence="4" type="ORF">E4O86_00690</name>
</gene>
<reference evidence="4" key="1">
    <citation type="submission" date="2019-03" db="EMBL/GenBank/DDBJ databases">
        <title>Afifella sp. nov., isolated from activated sludge.</title>
        <authorList>
            <person name="Li Q."/>
            <person name="Liu Y."/>
        </authorList>
    </citation>
    <scope>NUCLEOTIDE SEQUENCE</scope>
    <source>
        <strain evidence="4">L72</strain>
    </source>
</reference>
<evidence type="ECO:0000313" key="5">
    <source>
        <dbReference type="Proteomes" id="UP000773614"/>
    </source>
</evidence>
<dbReference type="Gene3D" id="3.30.9.10">
    <property type="entry name" value="D-Amino Acid Oxidase, subunit A, domain 2"/>
    <property type="match status" value="2"/>
</dbReference>
<dbReference type="GO" id="GO:0005737">
    <property type="term" value="C:cytoplasm"/>
    <property type="evidence" value="ECO:0007669"/>
    <property type="project" value="TreeGrafter"/>
</dbReference>
<evidence type="ECO:0000256" key="1">
    <source>
        <dbReference type="ARBA" id="ARBA00009410"/>
    </source>
</evidence>
<accession>A0A964T0Q4</accession>
<sequence>MPGPRLDPINDAASLPARVDVVIIGGGIIGASAALELAERGLKVALCDKGKVGGEQSGRNMGWVRLSHRDPREMPLMIEAVRLWEQLNARTGEETGYRQCGITYACASQATLADMQGWVDYQKPFGIGARMVGAQEGLAPYPGIALKIFGAMINPKDGRAEPQKASAALARAAQRLGASIHQSCAVRTVETGGGKIVGVVTEKGRIACDAVLLAGGAWSRLFLGNMGIALPQLWVKSSVLRTEPLPGGPEGTLKHSDFTFTKRLDGGYTVSSALATKYDITPDSLRLMRAFIPTLKNEWRSLNLSFGPAFFRAMRLRRRWSADQVTPFEQVRVLDPAPDADLTDPILESIRKVYPFFRNARIAQRWAGQMDVMPDAIPVISPVDRVPGLFLATGFSGHGFGIGPAAGRLAADLVTNAAPCVDPHEFRLSRFTDGSRIAPISGITRRG</sequence>
<comment type="caution">
    <text evidence="4">The sequence shown here is derived from an EMBL/GenBank/DDBJ whole genome shotgun (WGS) entry which is preliminary data.</text>
</comment>
<feature type="domain" description="FAD dependent oxidoreductase" evidence="3">
    <location>
        <begin position="20"/>
        <end position="413"/>
    </location>
</feature>
<dbReference type="PRINTS" id="PR00420">
    <property type="entry name" value="RNGMNOXGNASE"/>
</dbReference>
<dbReference type="AlphaFoldDB" id="A0A964T0Q4"/>
<dbReference type="PANTHER" id="PTHR13847:SF280">
    <property type="entry name" value="D-AMINO ACID DEHYDROGENASE"/>
    <property type="match status" value="1"/>
</dbReference>
<dbReference type="SUPFAM" id="SSF51905">
    <property type="entry name" value="FAD/NAD(P)-binding domain"/>
    <property type="match status" value="1"/>
</dbReference>
<dbReference type="OrthoDB" id="9787190at2"/>
<dbReference type="PANTHER" id="PTHR13847">
    <property type="entry name" value="SARCOSINE DEHYDROGENASE-RELATED"/>
    <property type="match status" value="1"/>
</dbReference>
<name>A0A964T0Q4_9HYPH</name>
<protein>
    <submittedName>
        <fullName evidence="4">FAD-binding oxidoreductase</fullName>
    </submittedName>
</protein>
<evidence type="ECO:0000313" key="4">
    <source>
        <dbReference type="EMBL" id="MYZ46243.1"/>
    </source>
</evidence>
<evidence type="ECO:0000256" key="2">
    <source>
        <dbReference type="ARBA" id="ARBA00023002"/>
    </source>
</evidence>
<keyword evidence="2" id="KW-0560">Oxidoreductase</keyword>
<organism evidence="4 5">
    <name type="scientific">Propylenella binzhouense</name>
    <dbReference type="NCBI Taxonomy" id="2555902"/>
    <lineage>
        <taxon>Bacteria</taxon>
        <taxon>Pseudomonadati</taxon>
        <taxon>Pseudomonadota</taxon>
        <taxon>Alphaproteobacteria</taxon>
        <taxon>Hyphomicrobiales</taxon>
        <taxon>Propylenellaceae</taxon>
        <taxon>Propylenella</taxon>
    </lineage>
</organism>
<dbReference type="InterPro" id="IPR036188">
    <property type="entry name" value="FAD/NAD-bd_sf"/>
</dbReference>
<dbReference type="Pfam" id="PF01266">
    <property type="entry name" value="DAO"/>
    <property type="match status" value="1"/>
</dbReference>
<dbReference type="Proteomes" id="UP000773614">
    <property type="component" value="Unassembled WGS sequence"/>
</dbReference>
<dbReference type="EMBL" id="SPKJ01000001">
    <property type="protein sequence ID" value="MYZ46243.1"/>
    <property type="molecule type" value="Genomic_DNA"/>
</dbReference>
<dbReference type="GO" id="GO:0008718">
    <property type="term" value="F:D-amino-acid dehydrogenase activity"/>
    <property type="evidence" value="ECO:0007669"/>
    <property type="project" value="TreeGrafter"/>
</dbReference>
<dbReference type="InterPro" id="IPR006076">
    <property type="entry name" value="FAD-dep_OxRdtase"/>
</dbReference>